<keyword evidence="5" id="KW-1185">Reference proteome</keyword>
<evidence type="ECO:0000256" key="1">
    <source>
        <dbReference type="SAM" id="Coils"/>
    </source>
</evidence>
<feature type="region of interest" description="Disordered" evidence="2">
    <location>
        <begin position="168"/>
        <end position="197"/>
    </location>
</feature>
<dbReference type="AlphaFoldDB" id="A0A9X4AYZ9"/>
<gene>
    <name evidence="4" type="ORF">NE398_03940</name>
</gene>
<reference evidence="4" key="1">
    <citation type="submission" date="2022-05" db="EMBL/GenBank/DDBJ databases">
        <title>Draft genome sequence of Clostridium tertium strain CP3 isolated from Peru.</title>
        <authorList>
            <person name="Hurtado R."/>
            <person name="Lima L."/>
            <person name="Sousa T."/>
            <person name="Jaiswal A.K."/>
            <person name="Tiwari S."/>
            <person name="Maturrano L."/>
            <person name="Brenig B."/>
            <person name="Azevedo V."/>
        </authorList>
    </citation>
    <scope>NUCLEOTIDE SEQUENCE</scope>
    <source>
        <strain evidence="4">CP3</strain>
    </source>
</reference>
<evidence type="ECO:0000313" key="4">
    <source>
        <dbReference type="EMBL" id="MDC4239319.1"/>
    </source>
</evidence>
<dbReference type="Proteomes" id="UP001141183">
    <property type="component" value="Unassembled WGS sequence"/>
</dbReference>
<sequence length="488" mass="57287">MSQLNKLYRNFIILQEDERGYSNSNDKTLSGYSKIEARGDTCKISFYAQNLRNDDDDDYCILAICNKKDTKKIVDLGKITISDGGKAEITKEYSVDDIAGLGISYDKVSGAAIAKMKNEIPIIIMCGFISGEQPSENWKNYKIVKSAHEKIKDKIEYIKKDEKKKKDEDKYHEKKKCDEEKHHEDKKKEKKCDEHRDEDIRGERPIIEEIDSIDPINIEDEKHLEESEEVVEEPTNLVEIVSADNPFINQKVEENPFANKTEDIDYYGMNSLNRDGNHDSIDEEEIINEDNQFTEQEIGENQVESKEENINQYEMDSLNRGNKKNKFDEYEEKIDEKIEDNIEEELKVFTIRGSVGEYFEGIANGFEHCRGEYQEIKYCKWYKVPVHDLHEMCNMSNYNRYTVAYYPMLNYYPYIRKYGHFMLGYKCDKDGNLRYIVYGIPGKKNRDEQPYEGKTGFVTWINDETRDGMGCWLMFYDFRNSTVVVPMQ</sequence>
<evidence type="ECO:0000256" key="2">
    <source>
        <dbReference type="SAM" id="MobiDB-lite"/>
    </source>
</evidence>
<dbReference type="InterPro" id="IPR057682">
    <property type="entry name" value="DUF7922"/>
</dbReference>
<comment type="caution">
    <text evidence="4">The sequence shown here is derived from an EMBL/GenBank/DDBJ whole genome shotgun (WGS) entry which is preliminary data.</text>
</comment>
<evidence type="ECO:0000313" key="5">
    <source>
        <dbReference type="Proteomes" id="UP001141183"/>
    </source>
</evidence>
<organism evidence="4 5">
    <name type="scientific">Clostridium tertium</name>
    <dbReference type="NCBI Taxonomy" id="1559"/>
    <lineage>
        <taxon>Bacteria</taxon>
        <taxon>Bacillati</taxon>
        <taxon>Bacillota</taxon>
        <taxon>Clostridia</taxon>
        <taxon>Eubacteriales</taxon>
        <taxon>Clostridiaceae</taxon>
        <taxon>Clostridium</taxon>
    </lineage>
</organism>
<protein>
    <recommendedName>
        <fullName evidence="3">DUF7922 domain-containing protein</fullName>
    </recommendedName>
</protein>
<dbReference type="EMBL" id="JAMRYU010000003">
    <property type="protein sequence ID" value="MDC4239319.1"/>
    <property type="molecule type" value="Genomic_DNA"/>
</dbReference>
<evidence type="ECO:0000259" key="3">
    <source>
        <dbReference type="Pfam" id="PF25538"/>
    </source>
</evidence>
<accession>A0A9X4AYZ9</accession>
<name>A0A9X4AYZ9_9CLOT</name>
<feature type="coiled-coil region" evidence="1">
    <location>
        <begin position="296"/>
        <end position="347"/>
    </location>
</feature>
<dbReference type="Pfam" id="PF25538">
    <property type="entry name" value="DUF7922"/>
    <property type="match status" value="1"/>
</dbReference>
<feature type="domain" description="DUF7922" evidence="3">
    <location>
        <begin position="10"/>
        <end position="130"/>
    </location>
</feature>
<dbReference type="RefSeq" id="WP_195623971.1">
    <property type="nucleotide sequence ID" value="NZ_JADMSE010000003.1"/>
</dbReference>
<proteinExistence type="predicted"/>
<keyword evidence="1" id="KW-0175">Coiled coil</keyword>